<dbReference type="Proteomes" id="UP000009131">
    <property type="component" value="Unassembled WGS sequence"/>
</dbReference>
<evidence type="ECO:0000313" key="4">
    <source>
        <dbReference type="Proteomes" id="UP000009131"/>
    </source>
</evidence>
<feature type="domain" description="AB hydrolase-1" evidence="2">
    <location>
        <begin position="25"/>
        <end position="270"/>
    </location>
</feature>
<dbReference type="AlphaFoldDB" id="G7DZC7"/>
<evidence type="ECO:0000256" key="1">
    <source>
        <dbReference type="ARBA" id="ARBA00022801"/>
    </source>
</evidence>
<organism evidence="3 4">
    <name type="scientific">Mixia osmundae (strain CBS 9802 / IAM 14324 / JCM 22182 / KY 12970)</name>
    <dbReference type="NCBI Taxonomy" id="764103"/>
    <lineage>
        <taxon>Eukaryota</taxon>
        <taxon>Fungi</taxon>
        <taxon>Dikarya</taxon>
        <taxon>Basidiomycota</taxon>
        <taxon>Pucciniomycotina</taxon>
        <taxon>Mixiomycetes</taxon>
        <taxon>Mixiales</taxon>
        <taxon>Mixiaceae</taxon>
        <taxon>Mixia</taxon>
    </lineage>
</organism>
<comment type="caution">
    <text evidence="3">The sequence shown here is derived from an EMBL/GenBank/DDBJ whole genome shotgun (WGS) entry which is preliminary data.</text>
</comment>
<protein>
    <recommendedName>
        <fullName evidence="2">AB hydrolase-1 domain-containing protein</fullName>
    </recommendedName>
</protein>
<name>G7DZC7_MIXOS</name>
<dbReference type="STRING" id="764103.G7DZC7"/>
<dbReference type="PRINTS" id="PR00111">
    <property type="entry name" value="ABHYDROLASE"/>
</dbReference>
<keyword evidence="4" id="KW-1185">Reference proteome</keyword>
<dbReference type="HOGENOM" id="CLU_020336_35_0_1"/>
<dbReference type="Gene3D" id="3.40.50.1820">
    <property type="entry name" value="alpha/beta hydrolase"/>
    <property type="match status" value="1"/>
</dbReference>
<reference evidence="3 4" key="1">
    <citation type="journal article" date="2011" name="J. Gen. Appl. Microbiol.">
        <title>Draft genome sequencing of the enigmatic basidiomycete Mixia osmundae.</title>
        <authorList>
            <person name="Nishida H."/>
            <person name="Nagatsuka Y."/>
            <person name="Sugiyama J."/>
        </authorList>
    </citation>
    <scope>NUCLEOTIDE SEQUENCE [LARGE SCALE GENOMIC DNA]</scope>
    <source>
        <strain evidence="4">CBS 9802 / IAM 14324 / JCM 22182 / KY 12970</strain>
    </source>
</reference>
<reference evidence="3 4" key="2">
    <citation type="journal article" date="2012" name="Open Biol.">
        <title>Characteristics of nucleosomes and linker DNA regions on the genome of the basidiomycete Mixia osmundae revealed by mono- and dinucleosome mapping.</title>
        <authorList>
            <person name="Nishida H."/>
            <person name="Kondo S."/>
            <person name="Matsumoto T."/>
            <person name="Suzuki Y."/>
            <person name="Yoshikawa H."/>
            <person name="Taylor T.D."/>
            <person name="Sugiyama J."/>
        </authorList>
    </citation>
    <scope>NUCLEOTIDE SEQUENCE [LARGE SCALE GENOMIC DNA]</scope>
    <source>
        <strain evidence="4">CBS 9802 / IAM 14324 / JCM 22182 / KY 12970</strain>
    </source>
</reference>
<accession>G7DZC7</accession>
<gene>
    <name evidence="3" type="primary">Mo02595</name>
    <name evidence="3" type="ORF">E5Q_02595</name>
</gene>
<dbReference type="PANTHER" id="PTHR42977:SF3">
    <property type="entry name" value="AB HYDROLASE-1 DOMAIN-CONTAINING PROTEIN"/>
    <property type="match status" value="1"/>
</dbReference>
<dbReference type="Pfam" id="PF00561">
    <property type="entry name" value="Abhydrolase_1"/>
    <property type="match status" value="1"/>
</dbReference>
<dbReference type="InterPro" id="IPR000073">
    <property type="entry name" value="AB_hydrolase_1"/>
</dbReference>
<dbReference type="SUPFAM" id="SSF53474">
    <property type="entry name" value="alpha/beta-Hydrolases"/>
    <property type="match status" value="1"/>
</dbReference>
<proteinExistence type="predicted"/>
<dbReference type="InterPro" id="IPR029058">
    <property type="entry name" value="AB_hydrolase_fold"/>
</dbReference>
<dbReference type="GO" id="GO:0004301">
    <property type="term" value="F:epoxide hydrolase activity"/>
    <property type="evidence" value="ECO:0007669"/>
    <property type="project" value="TreeGrafter"/>
</dbReference>
<dbReference type="OrthoDB" id="6431331at2759"/>
<dbReference type="InParanoid" id="G7DZC7"/>
<dbReference type="eggNOG" id="KOG4178">
    <property type="taxonomic scope" value="Eukaryota"/>
</dbReference>
<evidence type="ECO:0000259" key="2">
    <source>
        <dbReference type="Pfam" id="PF00561"/>
    </source>
</evidence>
<keyword evidence="1" id="KW-0378">Hydrolase</keyword>
<dbReference type="FunFam" id="3.40.50.1820:FF:000173">
    <property type="entry name" value="Alpha/beta hydrolase"/>
    <property type="match status" value="1"/>
</dbReference>
<dbReference type="EMBL" id="BABT02000068">
    <property type="protein sequence ID" value="GAA95937.1"/>
    <property type="molecule type" value="Genomic_DNA"/>
</dbReference>
<dbReference type="InterPro" id="IPR051340">
    <property type="entry name" value="Haloalkane_dehalogenase"/>
</dbReference>
<dbReference type="PANTHER" id="PTHR42977">
    <property type="entry name" value="HYDROLASE-RELATED"/>
    <property type="match status" value="1"/>
</dbReference>
<dbReference type="PRINTS" id="PR00412">
    <property type="entry name" value="EPOXHYDRLASE"/>
</dbReference>
<dbReference type="InterPro" id="IPR000639">
    <property type="entry name" value="Epox_hydrolase-like"/>
</dbReference>
<sequence>MAEVKQIEADGIKFFYREQGDKSAPVVLLLHGFPSSSFQYRNLIPALASEYRVIAPDLPGFGFTKVPDERKYVYSFDNLAKSIGAFVDALAIKRFSVYVFDYGAPTGYRLALARPEAITSIISQNGNAYEEGFGAFWADSGLRAYWQDGKAEQREAIRALLTFETTRFQYEAGEAHPEAVDPATYTLDKALLDRPGNADIQLDLFYDYRMNVTMYPDFHAYFRKHQPPLLAIWGKNDPVFIPPGAESFKRDLPNAKITFIEGGHFLLETHLDEAVEPIRAFLKVHTRA</sequence>
<evidence type="ECO:0000313" key="3">
    <source>
        <dbReference type="EMBL" id="GAA95937.1"/>
    </source>
</evidence>